<dbReference type="Proteomes" id="UP000198900">
    <property type="component" value="Unassembled WGS sequence"/>
</dbReference>
<dbReference type="AlphaFoldDB" id="A0A7Z7B0E3"/>
<sequence>MSNLSHSQHFVDRLQRVGYGRWGRLGAARSSASFELPGSAASFSHSTRLRGRQSVTPYNDKEIAAVNAASCLCMLRSFSTARGIDFQLCPIVRVPKASYPVLVRMRNNLAMRFGQVQVPEPRYILQESIAPLLQRSHRQFAR</sequence>
<name>A0A7Z7B0E3_9BURK</name>
<reference evidence="1" key="1">
    <citation type="submission" date="2016-10" db="EMBL/GenBank/DDBJ databases">
        <authorList>
            <person name="Varghese N."/>
            <person name="Submissions S."/>
        </authorList>
    </citation>
    <scope>NUCLEOTIDE SEQUENCE [LARGE SCALE GENOMIC DNA]</scope>
    <source>
        <strain evidence="1">YR281</strain>
    </source>
</reference>
<dbReference type="EMBL" id="FNDI01000001">
    <property type="protein sequence ID" value="SDG98046.1"/>
    <property type="molecule type" value="Genomic_DNA"/>
</dbReference>
<keyword evidence="2" id="KW-1185">Reference proteome</keyword>
<gene>
    <name evidence="1" type="ORF">SAMN04487926_101499</name>
</gene>
<accession>A0A7Z7B0E3</accession>
<comment type="caution">
    <text evidence="1">The sequence shown here is derived from an EMBL/GenBank/DDBJ whole genome shotgun (WGS) entry which is preliminary data.</text>
</comment>
<proteinExistence type="predicted"/>
<protein>
    <submittedName>
        <fullName evidence="1">Uncharacterized protein</fullName>
    </submittedName>
</protein>
<evidence type="ECO:0000313" key="1">
    <source>
        <dbReference type="EMBL" id="SDG98046.1"/>
    </source>
</evidence>
<evidence type="ECO:0000313" key="2">
    <source>
        <dbReference type="Proteomes" id="UP000198900"/>
    </source>
</evidence>
<organism evidence="1 2">
    <name type="scientific">Paraburkholderia steynii</name>
    <dbReference type="NCBI Taxonomy" id="1245441"/>
    <lineage>
        <taxon>Bacteria</taxon>
        <taxon>Pseudomonadati</taxon>
        <taxon>Pseudomonadota</taxon>
        <taxon>Betaproteobacteria</taxon>
        <taxon>Burkholderiales</taxon>
        <taxon>Burkholderiaceae</taxon>
        <taxon>Paraburkholderia</taxon>
    </lineage>
</organism>